<evidence type="ECO:0000313" key="1">
    <source>
        <dbReference type="EMBL" id="GMN21066.1"/>
    </source>
</evidence>
<evidence type="ECO:0000313" key="2">
    <source>
        <dbReference type="Proteomes" id="UP001187192"/>
    </source>
</evidence>
<name>A0AA87ZAK9_FICCA</name>
<dbReference type="Proteomes" id="UP001187192">
    <property type="component" value="Unassembled WGS sequence"/>
</dbReference>
<gene>
    <name evidence="1" type="ORF">TIFTF001_040017</name>
</gene>
<proteinExistence type="predicted"/>
<organism evidence="1 2">
    <name type="scientific">Ficus carica</name>
    <name type="common">Common fig</name>
    <dbReference type="NCBI Taxonomy" id="3494"/>
    <lineage>
        <taxon>Eukaryota</taxon>
        <taxon>Viridiplantae</taxon>
        <taxon>Streptophyta</taxon>
        <taxon>Embryophyta</taxon>
        <taxon>Tracheophyta</taxon>
        <taxon>Spermatophyta</taxon>
        <taxon>Magnoliopsida</taxon>
        <taxon>eudicotyledons</taxon>
        <taxon>Gunneridae</taxon>
        <taxon>Pentapetalae</taxon>
        <taxon>rosids</taxon>
        <taxon>fabids</taxon>
        <taxon>Rosales</taxon>
        <taxon>Moraceae</taxon>
        <taxon>Ficeae</taxon>
        <taxon>Ficus</taxon>
    </lineage>
</organism>
<reference evidence="1" key="1">
    <citation type="submission" date="2023-07" db="EMBL/GenBank/DDBJ databases">
        <title>draft genome sequence of fig (Ficus carica).</title>
        <authorList>
            <person name="Takahashi T."/>
            <person name="Nishimura K."/>
        </authorList>
    </citation>
    <scope>NUCLEOTIDE SEQUENCE</scope>
</reference>
<dbReference type="AlphaFoldDB" id="A0AA87ZAK9"/>
<sequence length="53" mass="5906">MSRNGSGTIYGEIEDGTQILEMEEDVNSFTTTRKRDSALEELANTAQSLRLAR</sequence>
<accession>A0AA87ZAK9</accession>
<comment type="caution">
    <text evidence="1">The sequence shown here is derived from an EMBL/GenBank/DDBJ whole genome shotgun (WGS) entry which is preliminary data.</text>
</comment>
<dbReference type="EMBL" id="BTGU01001307">
    <property type="protein sequence ID" value="GMN21066.1"/>
    <property type="molecule type" value="Genomic_DNA"/>
</dbReference>
<protein>
    <submittedName>
        <fullName evidence="1">Uncharacterized protein</fullName>
    </submittedName>
</protein>
<keyword evidence="2" id="KW-1185">Reference proteome</keyword>